<feature type="domain" description="TFG box profile" evidence="12">
    <location>
        <begin position="531"/>
        <end position="551"/>
    </location>
</feature>
<comment type="function">
    <text evidence="6">As a component of the decapping complex, involved in the degradation of mRNAs. Promotes P-body formation. Translational repressor.</text>
</comment>
<dbReference type="InterPro" id="IPR047575">
    <property type="entry name" value="Sm"/>
</dbReference>
<dbReference type="Pfam" id="PF09532">
    <property type="entry name" value="FDF"/>
    <property type="match status" value="1"/>
</dbReference>
<dbReference type="KEGG" id="cmax:111472834"/>
<feature type="short sequence motif" description="FFD box" evidence="7">
    <location>
        <begin position="509"/>
        <end position="524"/>
    </location>
</feature>
<dbReference type="GO" id="GO:0034063">
    <property type="term" value="P:stress granule assembly"/>
    <property type="evidence" value="ECO:0007669"/>
    <property type="project" value="TreeGrafter"/>
</dbReference>
<dbReference type="PROSITE" id="PS51536">
    <property type="entry name" value="TFG"/>
    <property type="match status" value="1"/>
</dbReference>
<name>A0A6J1I9N9_CUCMA</name>
<evidence type="ECO:0000256" key="5">
    <source>
        <dbReference type="ARBA" id="ARBA00022664"/>
    </source>
</evidence>
<dbReference type="Proteomes" id="UP000504608">
    <property type="component" value="Unplaced"/>
</dbReference>
<evidence type="ECO:0000256" key="6">
    <source>
        <dbReference type="ARBA" id="ARBA00059323"/>
    </source>
</evidence>
<evidence type="ECO:0000256" key="7">
    <source>
        <dbReference type="PROSITE-ProRule" id="PRU00846"/>
    </source>
</evidence>
<dbReference type="InterPro" id="IPR019050">
    <property type="entry name" value="FDF_dom"/>
</dbReference>
<dbReference type="SMART" id="SM01199">
    <property type="entry name" value="FDF"/>
    <property type="match status" value="1"/>
</dbReference>
<feature type="compositionally biased region" description="Acidic residues" evidence="9">
    <location>
        <begin position="488"/>
        <end position="501"/>
    </location>
</feature>
<reference evidence="15" key="1">
    <citation type="submission" date="2025-08" db="UniProtKB">
        <authorList>
            <consortium name="RefSeq"/>
        </authorList>
    </citation>
    <scope>IDENTIFICATION</scope>
    <source>
        <tissue evidence="15">Young leaves</tissue>
    </source>
</reference>
<feature type="domain" description="Sm" evidence="13">
    <location>
        <begin position="8"/>
        <end position="91"/>
    </location>
</feature>
<feature type="short sequence motif" description="TFG box" evidence="8">
    <location>
        <begin position="531"/>
        <end position="551"/>
    </location>
</feature>
<feature type="region of interest" description="Disordered" evidence="9">
    <location>
        <begin position="479"/>
        <end position="505"/>
    </location>
</feature>
<dbReference type="AlphaFoldDB" id="A0A6J1I9N9"/>
<dbReference type="OrthoDB" id="21539at2759"/>
<feature type="compositionally biased region" description="Polar residues" evidence="9">
    <location>
        <begin position="391"/>
        <end position="403"/>
    </location>
</feature>
<evidence type="ECO:0000256" key="2">
    <source>
        <dbReference type="ARBA" id="ARBA00010415"/>
    </source>
</evidence>
<evidence type="ECO:0000256" key="9">
    <source>
        <dbReference type="SAM" id="MobiDB-lite"/>
    </source>
</evidence>
<keyword evidence="14" id="KW-1185">Reference proteome</keyword>
<dbReference type="GO" id="GO:0003729">
    <property type="term" value="F:mRNA binding"/>
    <property type="evidence" value="ECO:0007669"/>
    <property type="project" value="TreeGrafter"/>
</dbReference>
<accession>A0A6J1I9N9</accession>
<evidence type="ECO:0000256" key="1">
    <source>
        <dbReference type="ARBA" id="ARBA00004201"/>
    </source>
</evidence>
<dbReference type="GeneID" id="111472834"/>
<evidence type="ECO:0000313" key="15">
    <source>
        <dbReference type="RefSeq" id="XP_022974212.1"/>
    </source>
</evidence>
<evidence type="ECO:0000259" key="11">
    <source>
        <dbReference type="PROSITE" id="PS51513"/>
    </source>
</evidence>
<dbReference type="SMART" id="SM01271">
    <property type="entry name" value="LSM14"/>
    <property type="match status" value="1"/>
</dbReference>
<protein>
    <submittedName>
        <fullName evidence="15">Protein decapping 5-like isoform X1</fullName>
    </submittedName>
</protein>
<dbReference type="Pfam" id="PF12701">
    <property type="entry name" value="LSM14"/>
    <property type="match status" value="1"/>
</dbReference>
<feature type="domain" description="FFD box profile" evidence="11">
    <location>
        <begin position="509"/>
        <end position="524"/>
    </location>
</feature>
<gene>
    <name evidence="15" type="primary">LOC111472834</name>
</gene>
<dbReference type="InterPro" id="IPR010920">
    <property type="entry name" value="LSM_dom_sf"/>
</dbReference>
<evidence type="ECO:0000259" key="10">
    <source>
        <dbReference type="PROSITE" id="PS51512"/>
    </source>
</evidence>
<sequence>MASDAGSKATSAADSYLGSFITLTSKSEIRYEGVLYNINTEESSIGLRNVRSFGTEGRKKDGPQVPPSDKFFEYILFRGSDIKDLQVKCSPPAQPTAPINNDPAIIQSHYPASVSPSTSMHSVASGSLPDHTSHTAFGFPPSNFQGGLPPYQPGGNLGSWAASPPPPPSSDGSGLAMPLYWQGYYGPPNGLPQLHQQSIIRPPGLSIPSSMQQSMQYLDINASLPIGASKQPEAPSSLPPASNSSPNLTSTALPPTFSSALPMFPFVSISETIPSSVANKTNVATLPGSPVSVSLPVGPILSSFSTSSADVSSAIPPITNEPIAVSGPSLLYQSASQSTSSVVGISNSRTESSTPSLVTPGQLLQSAPTAVVPSQSSHTVHKDVEVVQSSSLKPSMPVTTETQPPILPLPVQSRPVQKSNGAHFQARHFYRGRERGRGSGKSSRPVTKFTEDFDFIAMNEKFNKDEVWGSLGKGSKSYLKDKDVDGTVSDEDDAREEDEGELSQAGIKPLYNKDDFFDSLSYNAMDNDPQNGRTRYSEQVKIDTETFGHFSRYRGGRGGQGPGRGGYFRGGYHGRGYGYNGRGWGRGRGRGRGRSSFNHS</sequence>
<feature type="region of interest" description="Disordered" evidence="9">
    <location>
        <begin position="116"/>
        <end position="135"/>
    </location>
</feature>
<comment type="subcellular location">
    <subcellularLocation>
        <location evidence="1">Cytoplasm</location>
        <location evidence="1">P-body</location>
    </subcellularLocation>
</comment>
<feature type="compositionally biased region" description="Low complexity" evidence="9">
    <location>
        <begin position="234"/>
        <end position="250"/>
    </location>
</feature>
<dbReference type="Gene3D" id="2.30.30.100">
    <property type="match status" value="1"/>
</dbReference>
<dbReference type="RefSeq" id="XP_022974212.1">
    <property type="nucleotide sequence ID" value="XM_023118444.1"/>
</dbReference>
<keyword evidence="3" id="KW-0963">Cytoplasm</keyword>
<dbReference type="GO" id="GO:0033962">
    <property type="term" value="P:P-body assembly"/>
    <property type="evidence" value="ECO:0007669"/>
    <property type="project" value="TreeGrafter"/>
</dbReference>
<feature type="region of interest" description="Disordered" evidence="9">
    <location>
        <begin position="579"/>
        <end position="600"/>
    </location>
</feature>
<dbReference type="InterPro" id="IPR025762">
    <property type="entry name" value="DFDF"/>
</dbReference>
<evidence type="ECO:0000256" key="4">
    <source>
        <dbReference type="ARBA" id="ARBA00022491"/>
    </source>
</evidence>
<dbReference type="PROSITE" id="PS51512">
    <property type="entry name" value="DFDF"/>
    <property type="match status" value="1"/>
</dbReference>
<dbReference type="InterPro" id="IPR025609">
    <property type="entry name" value="Lsm14-like_N"/>
</dbReference>
<evidence type="ECO:0000256" key="3">
    <source>
        <dbReference type="ARBA" id="ARBA00022490"/>
    </source>
</evidence>
<dbReference type="PANTHER" id="PTHR13586">
    <property type="entry name" value="SCD6 PROTEIN-RELATED"/>
    <property type="match status" value="1"/>
</dbReference>
<dbReference type="PANTHER" id="PTHR13586:SF0">
    <property type="entry name" value="TRAILER HITCH, ISOFORM H"/>
    <property type="match status" value="1"/>
</dbReference>
<dbReference type="SUPFAM" id="SSF50182">
    <property type="entry name" value="Sm-like ribonucleoproteins"/>
    <property type="match status" value="1"/>
</dbReference>
<evidence type="ECO:0000259" key="13">
    <source>
        <dbReference type="PROSITE" id="PS52002"/>
    </source>
</evidence>
<organism evidence="14 15">
    <name type="scientific">Cucurbita maxima</name>
    <name type="common">Pumpkin</name>
    <name type="synonym">Winter squash</name>
    <dbReference type="NCBI Taxonomy" id="3661"/>
    <lineage>
        <taxon>Eukaryota</taxon>
        <taxon>Viridiplantae</taxon>
        <taxon>Streptophyta</taxon>
        <taxon>Embryophyta</taxon>
        <taxon>Tracheophyta</taxon>
        <taxon>Spermatophyta</taxon>
        <taxon>Magnoliopsida</taxon>
        <taxon>eudicotyledons</taxon>
        <taxon>Gunneridae</taxon>
        <taxon>Pentapetalae</taxon>
        <taxon>rosids</taxon>
        <taxon>fabids</taxon>
        <taxon>Cucurbitales</taxon>
        <taxon>Cucurbitaceae</taxon>
        <taxon>Cucurbiteae</taxon>
        <taxon>Cucurbita</taxon>
    </lineage>
</organism>
<evidence type="ECO:0000256" key="8">
    <source>
        <dbReference type="PROSITE-ProRule" id="PRU00869"/>
    </source>
</evidence>
<dbReference type="PROSITE" id="PS52002">
    <property type="entry name" value="SM"/>
    <property type="match status" value="1"/>
</dbReference>
<feature type="domain" description="DFDF" evidence="10">
    <location>
        <begin position="441"/>
        <end position="477"/>
    </location>
</feature>
<keyword evidence="4" id="KW-0678">Repressor</keyword>
<evidence type="ECO:0000259" key="12">
    <source>
        <dbReference type="PROSITE" id="PS51536"/>
    </source>
</evidence>
<dbReference type="InterPro" id="IPR025768">
    <property type="entry name" value="TFG_box"/>
</dbReference>
<comment type="similarity">
    <text evidence="2">Belongs to the LSM14 family.</text>
</comment>
<feature type="region of interest" description="Disordered" evidence="9">
    <location>
        <begin position="226"/>
        <end position="250"/>
    </location>
</feature>
<dbReference type="FunFam" id="2.30.30.100:FF:000033">
    <property type="entry name" value="Trailer hitch, isoform C"/>
    <property type="match status" value="1"/>
</dbReference>
<keyword evidence="5" id="KW-0507">mRNA processing</keyword>
<dbReference type="InterPro" id="IPR025761">
    <property type="entry name" value="FFD_box"/>
</dbReference>
<feature type="compositionally biased region" description="Polar residues" evidence="9">
    <location>
        <begin position="116"/>
        <end position="125"/>
    </location>
</feature>
<feature type="region of interest" description="Disordered" evidence="9">
    <location>
        <begin position="391"/>
        <end position="422"/>
    </location>
</feature>
<dbReference type="GO" id="GO:0000932">
    <property type="term" value="C:P-body"/>
    <property type="evidence" value="ECO:0007669"/>
    <property type="project" value="UniProtKB-SubCell"/>
</dbReference>
<evidence type="ECO:0000313" key="14">
    <source>
        <dbReference type="Proteomes" id="UP000504608"/>
    </source>
</evidence>
<proteinExistence type="inferred from homology"/>
<dbReference type="CDD" id="cd01736">
    <property type="entry name" value="LSm14_N"/>
    <property type="match status" value="1"/>
</dbReference>
<feature type="region of interest" description="Disordered" evidence="9">
    <location>
        <begin position="142"/>
        <end position="173"/>
    </location>
</feature>
<dbReference type="GO" id="GO:0006397">
    <property type="term" value="P:mRNA processing"/>
    <property type="evidence" value="ECO:0007669"/>
    <property type="project" value="UniProtKB-KW"/>
</dbReference>
<dbReference type="PROSITE" id="PS51513">
    <property type="entry name" value="FFD"/>
    <property type="match status" value="1"/>
</dbReference>